<evidence type="ECO:0000256" key="1">
    <source>
        <dbReference type="SAM" id="MobiDB-lite"/>
    </source>
</evidence>
<evidence type="ECO:0000313" key="3">
    <source>
        <dbReference type="Proteomes" id="UP000287651"/>
    </source>
</evidence>
<gene>
    <name evidence="2" type="ORF">B296_00048168</name>
</gene>
<feature type="compositionally biased region" description="Basic and acidic residues" evidence="1">
    <location>
        <begin position="64"/>
        <end position="84"/>
    </location>
</feature>
<protein>
    <submittedName>
        <fullName evidence="2">Uncharacterized protein</fullName>
    </submittedName>
</protein>
<comment type="caution">
    <text evidence="2">The sequence shown here is derived from an EMBL/GenBank/DDBJ whole genome shotgun (WGS) entry which is preliminary data.</text>
</comment>
<sequence length="190" mass="21184">MVGSVFCTPIRISYVHSGFVSVGPHLPARAVDRERDGDAAEVSRIVLTRRSPVRHPRPQATLLPREETKRLPTRGERSWRPSKKSKDSLGEIVTSFTSESNTWIAEKVVSHILAMVNVVGLSVGLTGRHDVVRPVHVESTQRDTKLGEDRRRSLGSGCRSGQRSSSLFCVVRPLIVPKDMFEIARYPMMS</sequence>
<name>A0A426XU39_ENSVE</name>
<accession>A0A426XU39</accession>
<feature type="region of interest" description="Disordered" evidence="1">
    <location>
        <begin position="49"/>
        <end position="84"/>
    </location>
</feature>
<proteinExistence type="predicted"/>
<reference evidence="2 3" key="1">
    <citation type="journal article" date="2014" name="Agronomy (Basel)">
        <title>A Draft Genome Sequence for Ensete ventricosum, the Drought-Tolerant Tree Against Hunger.</title>
        <authorList>
            <person name="Harrison J."/>
            <person name="Moore K.A."/>
            <person name="Paszkiewicz K."/>
            <person name="Jones T."/>
            <person name="Grant M."/>
            <person name="Ambacheew D."/>
            <person name="Muzemil S."/>
            <person name="Studholme D.J."/>
        </authorList>
    </citation>
    <scope>NUCLEOTIDE SEQUENCE [LARGE SCALE GENOMIC DNA]</scope>
</reference>
<dbReference type="AlphaFoldDB" id="A0A426XU39"/>
<dbReference type="Proteomes" id="UP000287651">
    <property type="component" value="Unassembled WGS sequence"/>
</dbReference>
<evidence type="ECO:0000313" key="2">
    <source>
        <dbReference type="EMBL" id="RRT43022.1"/>
    </source>
</evidence>
<organism evidence="2 3">
    <name type="scientific">Ensete ventricosum</name>
    <name type="common">Abyssinian banana</name>
    <name type="synonym">Musa ensete</name>
    <dbReference type="NCBI Taxonomy" id="4639"/>
    <lineage>
        <taxon>Eukaryota</taxon>
        <taxon>Viridiplantae</taxon>
        <taxon>Streptophyta</taxon>
        <taxon>Embryophyta</taxon>
        <taxon>Tracheophyta</taxon>
        <taxon>Spermatophyta</taxon>
        <taxon>Magnoliopsida</taxon>
        <taxon>Liliopsida</taxon>
        <taxon>Zingiberales</taxon>
        <taxon>Musaceae</taxon>
        <taxon>Ensete</taxon>
    </lineage>
</organism>
<feature type="compositionally biased region" description="Basic and acidic residues" evidence="1">
    <location>
        <begin position="137"/>
        <end position="152"/>
    </location>
</feature>
<dbReference type="EMBL" id="AMZH03017424">
    <property type="protein sequence ID" value="RRT43022.1"/>
    <property type="molecule type" value="Genomic_DNA"/>
</dbReference>
<feature type="region of interest" description="Disordered" evidence="1">
    <location>
        <begin position="137"/>
        <end position="160"/>
    </location>
</feature>